<evidence type="ECO:0000259" key="1">
    <source>
        <dbReference type="Pfam" id="PF01610"/>
    </source>
</evidence>
<dbReference type="Proteomes" id="UP001317532">
    <property type="component" value="Chromosome"/>
</dbReference>
<reference evidence="2 3" key="1">
    <citation type="journal article" date="2022" name="ISME Commun">
        <title>Vulcanimicrobium alpinus gen. nov. sp. nov., the first cultivated representative of the candidate phylum 'Eremiobacterota', is a metabolically versatile aerobic anoxygenic phototroph.</title>
        <authorList>
            <person name="Yabe S."/>
            <person name="Muto K."/>
            <person name="Abe K."/>
            <person name="Yokota A."/>
            <person name="Staudigel H."/>
            <person name="Tebo B.M."/>
        </authorList>
    </citation>
    <scope>NUCLEOTIDE SEQUENCE [LARGE SCALE GENOMIC DNA]</scope>
    <source>
        <strain evidence="2 3">WC8-2</strain>
    </source>
</reference>
<evidence type="ECO:0000313" key="3">
    <source>
        <dbReference type="Proteomes" id="UP001317532"/>
    </source>
</evidence>
<keyword evidence="3" id="KW-1185">Reference proteome</keyword>
<proteinExistence type="predicted"/>
<protein>
    <recommendedName>
        <fullName evidence="1">Transposase IS204/IS1001/IS1096/IS1165 DDE domain-containing protein</fullName>
    </recommendedName>
</protein>
<accession>A0AAN2C8Z4</accession>
<dbReference type="EMBL" id="AP025523">
    <property type="protein sequence ID" value="BDE05486.1"/>
    <property type="molecule type" value="Genomic_DNA"/>
</dbReference>
<dbReference type="Pfam" id="PF01610">
    <property type="entry name" value="DDE_Tnp_ISL3"/>
    <property type="match status" value="1"/>
</dbReference>
<evidence type="ECO:0000313" key="2">
    <source>
        <dbReference type="EMBL" id="BDE05486.1"/>
    </source>
</evidence>
<dbReference type="AlphaFoldDB" id="A0AAN2C8Z4"/>
<name>A0AAN2C8Z4_UNVUL</name>
<organism evidence="2 3">
    <name type="scientific">Vulcanimicrobium alpinum</name>
    <dbReference type="NCBI Taxonomy" id="3016050"/>
    <lineage>
        <taxon>Bacteria</taxon>
        <taxon>Bacillati</taxon>
        <taxon>Vulcanimicrobiota</taxon>
        <taxon>Vulcanimicrobiia</taxon>
        <taxon>Vulcanimicrobiales</taxon>
        <taxon>Vulcanimicrobiaceae</taxon>
        <taxon>Vulcanimicrobium</taxon>
    </lineage>
</organism>
<gene>
    <name evidence="2" type="ORF">WPS_07620</name>
</gene>
<sequence length="71" mass="7967">MISVARTLKRHFANIITYIRKPITNAAAESLNSKIQMIKFRARGYRNEGRFAAAILFHCGGLDLLPAHPKS</sequence>
<dbReference type="KEGG" id="vab:WPS_07620"/>
<feature type="domain" description="Transposase IS204/IS1001/IS1096/IS1165 DDE" evidence="1">
    <location>
        <begin position="1"/>
        <end position="55"/>
    </location>
</feature>
<dbReference type="InterPro" id="IPR002560">
    <property type="entry name" value="Transposase_DDE"/>
</dbReference>